<evidence type="ECO:0000256" key="2">
    <source>
        <dbReference type="ARBA" id="ARBA00022448"/>
    </source>
</evidence>
<keyword evidence="10" id="KW-1185">Reference proteome</keyword>
<organism evidence="9 10">
    <name type="scientific">Brevibacillus invocatus</name>
    <dbReference type="NCBI Taxonomy" id="173959"/>
    <lineage>
        <taxon>Bacteria</taxon>
        <taxon>Bacillati</taxon>
        <taxon>Bacillota</taxon>
        <taxon>Bacilli</taxon>
        <taxon>Bacillales</taxon>
        <taxon>Paenibacillaceae</taxon>
        <taxon>Brevibacillus</taxon>
    </lineage>
</organism>
<evidence type="ECO:0000256" key="6">
    <source>
        <dbReference type="ARBA" id="ARBA00023136"/>
    </source>
</evidence>
<feature type="transmembrane region" description="Helical" evidence="7">
    <location>
        <begin position="95"/>
        <end position="123"/>
    </location>
</feature>
<dbReference type="Proteomes" id="UP000282028">
    <property type="component" value="Unassembled WGS sequence"/>
</dbReference>
<keyword evidence="2 7" id="KW-0813">Transport</keyword>
<keyword evidence="5 7" id="KW-1133">Transmembrane helix</keyword>
<dbReference type="SUPFAM" id="SSF161098">
    <property type="entry name" value="MetI-like"/>
    <property type="match status" value="1"/>
</dbReference>
<dbReference type="Pfam" id="PF12911">
    <property type="entry name" value="OppC_N"/>
    <property type="match status" value="1"/>
</dbReference>
<keyword evidence="3" id="KW-1003">Cell membrane</keyword>
<comment type="similarity">
    <text evidence="7">Belongs to the binding-protein-dependent transport system permease family.</text>
</comment>
<dbReference type="CDD" id="cd06261">
    <property type="entry name" value="TM_PBP2"/>
    <property type="match status" value="1"/>
</dbReference>
<evidence type="ECO:0000313" key="9">
    <source>
        <dbReference type="EMBL" id="RNB76154.1"/>
    </source>
</evidence>
<feature type="domain" description="ABC transmembrane type-1" evidence="8">
    <location>
        <begin position="97"/>
        <end position="281"/>
    </location>
</feature>
<reference evidence="9 10" key="1">
    <citation type="submission" date="2018-10" db="EMBL/GenBank/DDBJ databases">
        <title>Phylogenomics of Brevibacillus.</title>
        <authorList>
            <person name="Dunlap C."/>
        </authorList>
    </citation>
    <scope>NUCLEOTIDE SEQUENCE [LARGE SCALE GENOMIC DNA]</scope>
    <source>
        <strain evidence="9 10">JCM 12215</strain>
    </source>
</reference>
<dbReference type="OrthoDB" id="9797472at2"/>
<dbReference type="RefSeq" id="WP_122907818.1">
    <property type="nucleotide sequence ID" value="NZ_CBCSBE010000002.1"/>
</dbReference>
<protein>
    <submittedName>
        <fullName evidence="9">ABC transporter permease</fullName>
    </submittedName>
</protein>
<dbReference type="InterPro" id="IPR035906">
    <property type="entry name" value="MetI-like_sf"/>
</dbReference>
<dbReference type="PANTHER" id="PTHR43386">
    <property type="entry name" value="OLIGOPEPTIDE TRANSPORT SYSTEM PERMEASE PROTEIN APPC"/>
    <property type="match status" value="1"/>
</dbReference>
<evidence type="ECO:0000313" key="10">
    <source>
        <dbReference type="Proteomes" id="UP000282028"/>
    </source>
</evidence>
<keyword evidence="4 7" id="KW-0812">Transmembrane</keyword>
<dbReference type="GO" id="GO:0055085">
    <property type="term" value="P:transmembrane transport"/>
    <property type="evidence" value="ECO:0007669"/>
    <property type="project" value="InterPro"/>
</dbReference>
<dbReference type="EMBL" id="RHHR01000008">
    <property type="protein sequence ID" value="RNB76154.1"/>
    <property type="molecule type" value="Genomic_DNA"/>
</dbReference>
<evidence type="ECO:0000256" key="7">
    <source>
        <dbReference type="RuleBase" id="RU363032"/>
    </source>
</evidence>
<evidence type="ECO:0000256" key="4">
    <source>
        <dbReference type="ARBA" id="ARBA00022692"/>
    </source>
</evidence>
<evidence type="ECO:0000256" key="5">
    <source>
        <dbReference type="ARBA" id="ARBA00022989"/>
    </source>
</evidence>
<accession>A0A3M8CKC7</accession>
<gene>
    <name evidence="9" type="ORF">EDM52_04380</name>
</gene>
<name>A0A3M8CKC7_9BACL</name>
<feature type="transmembrane region" description="Helical" evidence="7">
    <location>
        <begin position="158"/>
        <end position="181"/>
    </location>
</feature>
<dbReference type="Gene3D" id="1.10.3720.10">
    <property type="entry name" value="MetI-like"/>
    <property type="match status" value="1"/>
</dbReference>
<proteinExistence type="inferred from homology"/>
<dbReference type="GO" id="GO:0005886">
    <property type="term" value="C:plasma membrane"/>
    <property type="evidence" value="ECO:0007669"/>
    <property type="project" value="UniProtKB-SubCell"/>
</dbReference>
<feature type="transmembrane region" description="Helical" evidence="7">
    <location>
        <begin position="135"/>
        <end position="152"/>
    </location>
</feature>
<comment type="subcellular location">
    <subcellularLocation>
        <location evidence="1 7">Cell membrane</location>
        <topology evidence="1 7">Multi-pass membrane protein</topology>
    </subcellularLocation>
</comment>
<evidence type="ECO:0000256" key="3">
    <source>
        <dbReference type="ARBA" id="ARBA00022475"/>
    </source>
</evidence>
<evidence type="ECO:0000256" key="1">
    <source>
        <dbReference type="ARBA" id="ARBA00004651"/>
    </source>
</evidence>
<dbReference type="InterPro" id="IPR025966">
    <property type="entry name" value="OppC_N"/>
</dbReference>
<keyword evidence="6 7" id="KW-0472">Membrane</keyword>
<comment type="caution">
    <text evidence="9">The sequence shown here is derived from an EMBL/GenBank/DDBJ whole genome shotgun (WGS) entry which is preliminary data.</text>
</comment>
<feature type="transmembrane region" description="Helical" evidence="7">
    <location>
        <begin position="260"/>
        <end position="281"/>
    </location>
</feature>
<dbReference type="PANTHER" id="PTHR43386:SF6">
    <property type="entry name" value="ABC TRANSPORTER PERMEASE PROTEIN"/>
    <property type="match status" value="1"/>
</dbReference>
<evidence type="ECO:0000259" key="8">
    <source>
        <dbReference type="PROSITE" id="PS50928"/>
    </source>
</evidence>
<sequence>MKVITERDVFSMLEIKREHRQRNIRRFWGNRFAVTGSAILLVIILLVWIAPFLTTYGPLEVDPKNRLQAPSSEHWFGTDNFGRDLFSRVLYGAQVSISVGFSVALVASFLGLVIGLLCAYYAILDHVLMRICDGLFAFPSILLAIAIVAAMGPMKSNVILALVIVYTPSVARVVRSVALVVREQIYIEALRSQGASAWRIIWVHMAPNSTSPLIIQTSYIFAASILTEAALSFLGAGIPAPDPSLGNILLDGKSVIFNAWWMTVFPGVFIMAMVLGLNLFGDGLRDLLDPRNSQTKK</sequence>
<feature type="transmembrane region" description="Helical" evidence="7">
    <location>
        <begin position="219"/>
        <end position="240"/>
    </location>
</feature>
<dbReference type="InterPro" id="IPR050366">
    <property type="entry name" value="BP-dependent_transpt_permease"/>
</dbReference>
<dbReference type="PROSITE" id="PS50928">
    <property type="entry name" value="ABC_TM1"/>
    <property type="match status" value="1"/>
</dbReference>
<dbReference type="AlphaFoldDB" id="A0A3M8CKC7"/>
<feature type="transmembrane region" description="Helical" evidence="7">
    <location>
        <begin position="32"/>
        <end position="53"/>
    </location>
</feature>
<dbReference type="InterPro" id="IPR000515">
    <property type="entry name" value="MetI-like"/>
</dbReference>
<dbReference type="Pfam" id="PF00528">
    <property type="entry name" value="BPD_transp_1"/>
    <property type="match status" value="1"/>
</dbReference>